<dbReference type="InterPro" id="IPR018389">
    <property type="entry name" value="DctP_fam"/>
</dbReference>
<dbReference type="InterPro" id="IPR038404">
    <property type="entry name" value="TRAP_DctP_sf"/>
</dbReference>
<keyword evidence="2" id="KW-0813">Transport</keyword>
<evidence type="ECO:0000256" key="3">
    <source>
        <dbReference type="ARBA" id="ARBA00022729"/>
    </source>
</evidence>
<protein>
    <submittedName>
        <fullName evidence="5">C4-dicarboxylate ABC transporter</fullName>
    </submittedName>
</protein>
<dbReference type="Proteomes" id="UP000069241">
    <property type="component" value="Chromosome"/>
</dbReference>
<dbReference type="InterPro" id="IPR004682">
    <property type="entry name" value="TRAP_DctP"/>
</dbReference>
<dbReference type="EMBL" id="CP014229">
    <property type="protein sequence ID" value="AMD88829.1"/>
    <property type="molecule type" value="Genomic_DNA"/>
</dbReference>
<sequence>MNRMFSLAAGFAAALSLMAGPAVTAHAADYNGPKIKFRVAHTTPPGNHITLAFEKFKELVEQKSGGKIKVQVFPNAILGSDRVLMEGAQKGSLEMAVSSTPNMANFSPLYQVFDLPYITSPKNQEKLYKAIDSGKLGEYFTKVANDIGLEPIMYAEYGYRNFVTINRPVSKVEDLAGLKMRTTDSAVEVEVAKILKMNPTPVAWGETYTALQQGTVDGEGNTFPHMYGAKHHEVLKYAVTTAHNYGMQVMMANKVWWDKLPPEAQKVIREAAAEALAYQRTTLYPKNEAEAREGFIKAGIKIVDLTDEQLDAFRKATRPVWDKFQDKFPPELVEMVLETQK</sequence>
<dbReference type="GO" id="GO:0055085">
    <property type="term" value="P:transmembrane transport"/>
    <property type="evidence" value="ECO:0007669"/>
    <property type="project" value="InterPro"/>
</dbReference>
<evidence type="ECO:0000313" key="6">
    <source>
        <dbReference type="Proteomes" id="UP000069241"/>
    </source>
</evidence>
<dbReference type="AlphaFoldDB" id="A0A0X8JHH8"/>
<accession>A0A0X8JHH8</accession>
<evidence type="ECO:0000256" key="1">
    <source>
        <dbReference type="ARBA" id="ARBA00009023"/>
    </source>
</evidence>
<evidence type="ECO:0000256" key="2">
    <source>
        <dbReference type="ARBA" id="ARBA00022448"/>
    </source>
</evidence>
<keyword evidence="6" id="KW-1185">Reference proteome</keyword>
<gene>
    <name evidence="5" type="ORF">AXF13_01130</name>
</gene>
<reference evidence="6" key="1">
    <citation type="submission" date="2016-02" db="EMBL/GenBank/DDBJ databases">
        <authorList>
            <person name="Holder M.E."/>
            <person name="Ajami N.J."/>
            <person name="Petrosino J.F."/>
        </authorList>
    </citation>
    <scope>NUCLEOTIDE SEQUENCE [LARGE SCALE GENOMIC DNA]</scope>
    <source>
        <strain evidence="6">CCUG 45958</strain>
    </source>
</reference>
<dbReference type="CDD" id="cd13603">
    <property type="entry name" value="PBP2_TRAP_Siap_TeaA_like"/>
    <property type="match status" value="1"/>
</dbReference>
<feature type="chain" id="PRO_5007067413" evidence="4">
    <location>
        <begin position="28"/>
        <end position="341"/>
    </location>
</feature>
<evidence type="ECO:0000256" key="4">
    <source>
        <dbReference type="SAM" id="SignalP"/>
    </source>
</evidence>
<dbReference type="Gene3D" id="3.40.190.170">
    <property type="entry name" value="Bacterial extracellular solute-binding protein, family 7"/>
    <property type="match status" value="1"/>
</dbReference>
<dbReference type="Pfam" id="PF03480">
    <property type="entry name" value="DctP"/>
    <property type="match status" value="1"/>
</dbReference>
<dbReference type="PANTHER" id="PTHR33376:SF7">
    <property type="entry name" value="C4-DICARBOXYLATE-BINDING PROTEIN DCTB"/>
    <property type="match status" value="1"/>
</dbReference>
<dbReference type="PANTHER" id="PTHR33376">
    <property type="match status" value="1"/>
</dbReference>
<feature type="signal peptide" evidence="4">
    <location>
        <begin position="1"/>
        <end position="27"/>
    </location>
</feature>
<dbReference type="NCBIfam" id="NF037995">
    <property type="entry name" value="TRAP_S1"/>
    <property type="match status" value="1"/>
</dbReference>
<name>A0A0X8JHH8_9BACT</name>
<dbReference type="NCBIfam" id="TIGR00787">
    <property type="entry name" value="dctP"/>
    <property type="match status" value="1"/>
</dbReference>
<comment type="similarity">
    <text evidence="1">Belongs to the bacterial solute-binding protein 7 family.</text>
</comment>
<organism evidence="5 6">
    <name type="scientific">Desulfovibrio fairfieldensis</name>
    <dbReference type="NCBI Taxonomy" id="44742"/>
    <lineage>
        <taxon>Bacteria</taxon>
        <taxon>Pseudomonadati</taxon>
        <taxon>Thermodesulfobacteriota</taxon>
        <taxon>Desulfovibrionia</taxon>
        <taxon>Desulfovibrionales</taxon>
        <taxon>Desulfovibrionaceae</taxon>
        <taxon>Desulfovibrio</taxon>
    </lineage>
</organism>
<dbReference type="GO" id="GO:0030288">
    <property type="term" value="C:outer membrane-bounded periplasmic space"/>
    <property type="evidence" value="ECO:0007669"/>
    <property type="project" value="InterPro"/>
</dbReference>
<dbReference type="STRING" id="44742.AXF13_01130"/>
<dbReference type="RefSeq" id="WP_062251320.1">
    <property type="nucleotide sequence ID" value="NZ_CP014229.1"/>
</dbReference>
<keyword evidence="3 4" id="KW-0732">Signal</keyword>
<dbReference type="PIRSF" id="PIRSF006470">
    <property type="entry name" value="DctB"/>
    <property type="match status" value="1"/>
</dbReference>
<evidence type="ECO:0000313" key="5">
    <source>
        <dbReference type="EMBL" id="AMD88829.1"/>
    </source>
</evidence>
<dbReference type="KEGG" id="dfi:AXF13_01130"/>
<proteinExistence type="inferred from homology"/>